<dbReference type="EMBL" id="MT141338">
    <property type="protein sequence ID" value="QJA58772.1"/>
    <property type="molecule type" value="Genomic_DNA"/>
</dbReference>
<gene>
    <name evidence="1" type="ORF">MM415B01408_0026</name>
</gene>
<sequence length="85" mass="9794">MGQKLKGSENTYDEGVRRGLTLNIVAYKEKDYNEIKAVMFKFTDPEGRMYRNQICFKEGESIQTVGKRLIVFGLAYDRYVKTGEG</sequence>
<protein>
    <submittedName>
        <fullName evidence="1">Uncharacterized protein</fullName>
    </submittedName>
</protein>
<dbReference type="AlphaFoldDB" id="A0A6M3IQR7"/>
<name>A0A6M3IQR7_9ZZZZ</name>
<evidence type="ECO:0000313" key="1">
    <source>
        <dbReference type="EMBL" id="QJA58772.1"/>
    </source>
</evidence>
<reference evidence="1" key="1">
    <citation type="submission" date="2020-03" db="EMBL/GenBank/DDBJ databases">
        <title>The deep terrestrial virosphere.</title>
        <authorList>
            <person name="Holmfeldt K."/>
            <person name="Nilsson E."/>
            <person name="Simone D."/>
            <person name="Lopez-Fernandez M."/>
            <person name="Wu X."/>
            <person name="de Brujin I."/>
            <person name="Lundin D."/>
            <person name="Andersson A."/>
            <person name="Bertilsson S."/>
            <person name="Dopson M."/>
        </authorList>
    </citation>
    <scope>NUCLEOTIDE SEQUENCE</scope>
    <source>
        <strain evidence="1">MM415B01408</strain>
    </source>
</reference>
<proteinExistence type="predicted"/>
<accession>A0A6M3IQR7</accession>
<organism evidence="1">
    <name type="scientific">viral metagenome</name>
    <dbReference type="NCBI Taxonomy" id="1070528"/>
    <lineage>
        <taxon>unclassified sequences</taxon>
        <taxon>metagenomes</taxon>
        <taxon>organismal metagenomes</taxon>
    </lineage>
</organism>